<proteinExistence type="predicted"/>
<evidence type="ECO:0000259" key="5">
    <source>
        <dbReference type="Pfam" id="PF00891"/>
    </source>
</evidence>
<keyword evidence="3" id="KW-0949">S-adenosyl-L-methionine</keyword>
<name>A0A9P4Q3F5_9PEZI</name>
<dbReference type="EMBL" id="MU003822">
    <property type="protein sequence ID" value="KAF2718643.1"/>
    <property type="molecule type" value="Genomic_DNA"/>
</dbReference>
<dbReference type="InterPro" id="IPR001077">
    <property type="entry name" value="COMT_C"/>
</dbReference>
<dbReference type="Pfam" id="PF00891">
    <property type="entry name" value="Methyltransf_2"/>
    <property type="match status" value="1"/>
</dbReference>
<evidence type="ECO:0000256" key="3">
    <source>
        <dbReference type="ARBA" id="ARBA00022691"/>
    </source>
</evidence>
<gene>
    <name evidence="6" type="ORF">K431DRAFT_230470</name>
</gene>
<evidence type="ECO:0000256" key="4">
    <source>
        <dbReference type="SAM" id="MobiDB-lite"/>
    </source>
</evidence>
<feature type="domain" description="O-methyltransferase C-terminal" evidence="5">
    <location>
        <begin position="87"/>
        <end position="225"/>
    </location>
</feature>
<dbReference type="PROSITE" id="PS51683">
    <property type="entry name" value="SAM_OMT_II"/>
    <property type="match status" value="1"/>
</dbReference>
<organism evidence="6 7">
    <name type="scientific">Polychaeton citri CBS 116435</name>
    <dbReference type="NCBI Taxonomy" id="1314669"/>
    <lineage>
        <taxon>Eukaryota</taxon>
        <taxon>Fungi</taxon>
        <taxon>Dikarya</taxon>
        <taxon>Ascomycota</taxon>
        <taxon>Pezizomycotina</taxon>
        <taxon>Dothideomycetes</taxon>
        <taxon>Dothideomycetidae</taxon>
        <taxon>Capnodiales</taxon>
        <taxon>Capnodiaceae</taxon>
        <taxon>Polychaeton</taxon>
    </lineage>
</organism>
<dbReference type="GO" id="GO:0008171">
    <property type="term" value="F:O-methyltransferase activity"/>
    <property type="evidence" value="ECO:0007669"/>
    <property type="project" value="InterPro"/>
</dbReference>
<keyword evidence="1 6" id="KW-0489">Methyltransferase</keyword>
<evidence type="ECO:0000313" key="7">
    <source>
        <dbReference type="Proteomes" id="UP000799441"/>
    </source>
</evidence>
<evidence type="ECO:0000256" key="1">
    <source>
        <dbReference type="ARBA" id="ARBA00022603"/>
    </source>
</evidence>
<keyword evidence="7" id="KW-1185">Reference proteome</keyword>
<dbReference type="Gene3D" id="3.40.50.150">
    <property type="entry name" value="Vaccinia Virus protein VP39"/>
    <property type="match status" value="1"/>
</dbReference>
<evidence type="ECO:0000256" key="2">
    <source>
        <dbReference type="ARBA" id="ARBA00022679"/>
    </source>
</evidence>
<comment type="caution">
    <text evidence="6">The sequence shown here is derived from an EMBL/GenBank/DDBJ whole genome shotgun (WGS) entry which is preliminary data.</text>
</comment>
<dbReference type="InterPro" id="IPR029063">
    <property type="entry name" value="SAM-dependent_MTases_sf"/>
</dbReference>
<dbReference type="Proteomes" id="UP000799441">
    <property type="component" value="Unassembled WGS sequence"/>
</dbReference>
<dbReference type="PANTHER" id="PTHR43712">
    <property type="entry name" value="PUTATIVE (AFU_ORTHOLOGUE AFUA_4G14580)-RELATED"/>
    <property type="match status" value="1"/>
</dbReference>
<accession>A0A9P4Q3F5</accession>
<keyword evidence="2" id="KW-0808">Transferase</keyword>
<dbReference type="OrthoDB" id="2410195at2759"/>
<evidence type="ECO:0000313" key="6">
    <source>
        <dbReference type="EMBL" id="KAF2718643.1"/>
    </source>
</evidence>
<dbReference type="AlphaFoldDB" id="A0A9P4Q3F5"/>
<reference evidence="6" key="1">
    <citation type="journal article" date="2020" name="Stud. Mycol.">
        <title>101 Dothideomycetes genomes: a test case for predicting lifestyles and emergence of pathogens.</title>
        <authorList>
            <person name="Haridas S."/>
            <person name="Albert R."/>
            <person name="Binder M."/>
            <person name="Bloem J."/>
            <person name="Labutti K."/>
            <person name="Salamov A."/>
            <person name="Andreopoulos B."/>
            <person name="Baker S."/>
            <person name="Barry K."/>
            <person name="Bills G."/>
            <person name="Bluhm B."/>
            <person name="Cannon C."/>
            <person name="Castanera R."/>
            <person name="Culley D."/>
            <person name="Daum C."/>
            <person name="Ezra D."/>
            <person name="Gonzalez J."/>
            <person name="Henrissat B."/>
            <person name="Kuo A."/>
            <person name="Liang C."/>
            <person name="Lipzen A."/>
            <person name="Lutzoni F."/>
            <person name="Magnuson J."/>
            <person name="Mondo S."/>
            <person name="Nolan M."/>
            <person name="Ohm R."/>
            <person name="Pangilinan J."/>
            <person name="Park H.-J."/>
            <person name="Ramirez L."/>
            <person name="Alfaro M."/>
            <person name="Sun H."/>
            <person name="Tritt A."/>
            <person name="Yoshinaga Y."/>
            <person name="Zwiers L.-H."/>
            <person name="Turgeon B."/>
            <person name="Goodwin S."/>
            <person name="Spatafora J."/>
            <person name="Crous P."/>
            <person name="Grigoriev I."/>
        </authorList>
    </citation>
    <scope>NUCLEOTIDE SEQUENCE</scope>
    <source>
        <strain evidence="6">CBS 116435</strain>
    </source>
</reference>
<dbReference type="GO" id="GO:0032259">
    <property type="term" value="P:methylation"/>
    <property type="evidence" value="ECO:0007669"/>
    <property type="project" value="UniProtKB-KW"/>
</dbReference>
<dbReference type="InterPro" id="IPR016461">
    <property type="entry name" value="COMT-like"/>
</dbReference>
<dbReference type="SUPFAM" id="SSF53335">
    <property type="entry name" value="S-adenosyl-L-methionine-dependent methyltransferases"/>
    <property type="match status" value="1"/>
</dbReference>
<protein>
    <submittedName>
        <fullName evidence="6">S-adenosyl-L-methionine-dependent methyltransferase</fullName>
    </submittedName>
</protein>
<sequence>MLSWAKNNAYKAPTTSEDGPFQQARRIAGTTTFQHWVKDDQTSLSNLNAFMKRIQPDRLNWSAWFPADVLFSPSEGDQGNADHEIFMVDIGGGLGHDLSGFAGRYPDKKFRLALQDLPEVIHEAKSQSIDSRIELSEHDFFQEQPIKGAKIYFMHKILHDWPDLECVRILSQIRKAMSPDSRIFINDAILPDQGSPLVLAAFDITMLAELSGKERSESMWKRLVSHVDGLAIRKFWQAPGLKGEGIVEVVRT</sequence>
<dbReference type="PANTHER" id="PTHR43712:SF1">
    <property type="entry name" value="HYPOTHETICAL O-METHYLTRANSFERASE (EUROFUNG)-RELATED"/>
    <property type="match status" value="1"/>
</dbReference>
<feature type="region of interest" description="Disordered" evidence="4">
    <location>
        <begin position="1"/>
        <end position="21"/>
    </location>
</feature>